<dbReference type="GO" id="GO:0043565">
    <property type="term" value="F:sequence-specific DNA binding"/>
    <property type="evidence" value="ECO:0007669"/>
    <property type="project" value="InterPro"/>
</dbReference>
<dbReference type="Gene3D" id="1.10.10.60">
    <property type="entry name" value="Homeodomain-like"/>
    <property type="match status" value="2"/>
</dbReference>
<dbReference type="GO" id="GO:0003700">
    <property type="term" value="F:DNA-binding transcription factor activity"/>
    <property type="evidence" value="ECO:0007669"/>
    <property type="project" value="InterPro"/>
</dbReference>
<dbReference type="Pfam" id="PF00072">
    <property type="entry name" value="Response_reg"/>
    <property type="match status" value="1"/>
</dbReference>
<dbReference type="InterPro" id="IPR051552">
    <property type="entry name" value="HptR"/>
</dbReference>
<evidence type="ECO:0000259" key="9">
    <source>
        <dbReference type="PROSITE" id="PS01124"/>
    </source>
</evidence>
<dbReference type="InterPro" id="IPR011006">
    <property type="entry name" value="CheY-like_superfamily"/>
</dbReference>
<dbReference type="InterPro" id="IPR001789">
    <property type="entry name" value="Sig_transdc_resp-reg_receiver"/>
</dbReference>
<name>A0A177ZLQ5_9BACI</name>
<evidence type="ECO:0000313" key="12">
    <source>
        <dbReference type="Proteomes" id="UP000077881"/>
    </source>
</evidence>
<organism evidence="11 12">
    <name type="scientific">Lederbergia galactosidilytica</name>
    <dbReference type="NCBI Taxonomy" id="217031"/>
    <lineage>
        <taxon>Bacteria</taxon>
        <taxon>Bacillati</taxon>
        <taxon>Bacillota</taxon>
        <taxon>Bacilli</taxon>
        <taxon>Bacillales</taxon>
        <taxon>Bacillaceae</taxon>
        <taxon>Lederbergia</taxon>
    </lineage>
</organism>
<feature type="domain" description="HTH araC/xylS-type" evidence="9">
    <location>
        <begin position="401"/>
        <end position="499"/>
    </location>
</feature>
<proteinExistence type="predicted"/>
<sequence length="506" mass="60016">MRKLLIIDDEPIIQEGLKHVIPWEEFGYEICDVGINGRDGLNKIRLHRPDLVMLDIRMPGLSGIDIVSQLKKENFTTKFIILTAYSSFSYAKRLMGLGIEHYLLKPVVETELIQVLNKIEQERLEEQKFQEQLAFYNQLNEERTLRALLEGMQDHLSESLLTKLEDKELQLVRICGNVHQHNDQWLIERVAEHTEQIKLIRKDDFNHLLFIQKGPAFIKQFLAKINRSFLENNGQKIILMVADPINHIEELPDAYKQIKELMDVHFCFSEKEIFHYQHITAETKGVKKPDEEQSRRKLYHYIEFGDHQNIKKIVSELEQYYRYTRFSKERIKAEIFEWCVSFIDFIQKNYPDLDTIDKDIWANKINIQTNLQAIIQLIVEELLLISDSIHGSAPTKGNIVDKVKEYVHFYYSEDISLKYVADLFHYNSAYLGKLFKKETGEYFNVYLHQVRIYKAKELLVLDKYKVNEISKLVGYSNADYFYKNFKQYEGMSPKEYQMKQRKEINS</sequence>
<keyword evidence="6" id="KW-0238">DNA-binding</keyword>
<evidence type="ECO:0000259" key="10">
    <source>
        <dbReference type="PROSITE" id="PS50110"/>
    </source>
</evidence>
<evidence type="ECO:0000256" key="2">
    <source>
        <dbReference type="ARBA" id="ARBA00022490"/>
    </source>
</evidence>
<dbReference type="CDD" id="cd17536">
    <property type="entry name" value="REC_YesN-like"/>
    <property type="match status" value="1"/>
</dbReference>
<dbReference type="InterPro" id="IPR020449">
    <property type="entry name" value="Tscrpt_reg_AraC-type_HTH"/>
</dbReference>
<keyword evidence="5" id="KW-0805">Transcription regulation</keyword>
<dbReference type="EMBL" id="LDJR01000056">
    <property type="protein sequence ID" value="OAK68409.1"/>
    <property type="molecule type" value="Genomic_DNA"/>
</dbReference>
<dbReference type="AlphaFoldDB" id="A0A177ZLQ5"/>
<comment type="subcellular location">
    <subcellularLocation>
        <location evidence="1">Cytoplasm</location>
    </subcellularLocation>
</comment>
<comment type="caution">
    <text evidence="11">The sequence shown here is derived from an EMBL/GenBank/DDBJ whole genome shotgun (WGS) entry which is preliminary data.</text>
</comment>
<dbReference type="InterPro" id="IPR009057">
    <property type="entry name" value="Homeodomain-like_sf"/>
</dbReference>
<evidence type="ECO:0000256" key="7">
    <source>
        <dbReference type="ARBA" id="ARBA00023163"/>
    </source>
</evidence>
<dbReference type="STRING" id="217031.ABB05_15065"/>
<evidence type="ECO:0008006" key="13">
    <source>
        <dbReference type="Google" id="ProtNLM"/>
    </source>
</evidence>
<dbReference type="Gene3D" id="3.40.50.2300">
    <property type="match status" value="1"/>
</dbReference>
<feature type="modified residue" description="4-aspartylphosphate" evidence="8">
    <location>
        <position position="55"/>
    </location>
</feature>
<dbReference type="OrthoDB" id="342399at2"/>
<evidence type="ECO:0000256" key="3">
    <source>
        <dbReference type="ARBA" id="ARBA00022553"/>
    </source>
</evidence>
<dbReference type="GO" id="GO:0005737">
    <property type="term" value="C:cytoplasm"/>
    <property type="evidence" value="ECO:0007669"/>
    <property type="project" value="UniProtKB-SubCell"/>
</dbReference>
<dbReference type="Proteomes" id="UP000077881">
    <property type="component" value="Unassembled WGS sequence"/>
</dbReference>
<dbReference type="SMART" id="SM00448">
    <property type="entry name" value="REC"/>
    <property type="match status" value="1"/>
</dbReference>
<evidence type="ECO:0000256" key="4">
    <source>
        <dbReference type="ARBA" id="ARBA00023012"/>
    </source>
</evidence>
<evidence type="ECO:0000256" key="1">
    <source>
        <dbReference type="ARBA" id="ARBA00004496"/>
    </source>
</evidence>
<keyword evidence="7" id="KW-0804">Transcription</keyword>
<reference evidence="11 12" key="1">
    <citation type="submission" date="2015-05" db="EMBL/GenBank/DDBJ databases">
        <title>Comparison of genome.</title>
        <authorList>
            <person name="Zheng Z."/>
            <person name="Sun M."/>
        </authorList>
    </citation>
    <scope>NUCLEOTIDE SEQUENCE [LARGE SCALE GENOMIC DNA]</scope>
    <source>
        <strain evidence="11 12">G25-74</strain>
    </source>
</reference>
<evidence type="ECO:0000256" key="8">
    <source>
        <dbReference type="PROSITE-ProRule" id="PRU00169"/>
    </source>
</evidence>
<evidence type="ECO:0000313" key="11">
    <source>
        <dbReference type="EMBL" id="OAK68409.1"/>
    </source>
</evidence>
<feature type="domain" description="Response regulatory" evidence="10">
    <location>
        <begin position="3"/>
        <end position="120"/>
    </location>
</feature>
<dbReference type="SMART" id="SM00342">
    <property type="entry name" value="HTH_ARAC"/>
    <property type="match status" value="1"/>
</dbReference>
<gene>
    <name evidence="11" type="ORF">ABB05_15065</name>
</gene>
<dbReference type="PROSITE" id="PS50110">
    <property type="entry name" value="RESPONSE_REGULATORY"/>
    <property type="match status" value="1"/>
</dbReference>
<dbReference type="PANTHER" id="PTHR42713:SF3">
    <property type="entry name" value="TRANSCRIPTIONAL REGULATORY PROTEIN HPTR"/>
    <property type="match status" value="1"/>
</dbReference>
<keyword evidence="12" id="KW-1185">Reference proteome</keyword>
<protein>
    <recommendedName>
        <fullName evidence="13">Two-component response regulator</fullName>
    </recommendedName>
</protein>
<dbReference type="PROSITE" id="PS01124">
    <property type="entry name" value="HTH_ARAC_FAMILY_2"/>
    <property type="match status" value="1"/>
</dbReference>
<accession>A0A177ZLQ5</accession>
<keyword evidence="4" id="KW-0902">Two-component regulatory system</keyword>
<dbReference type="PATRIC" id="fig|217031.6.peg.3241"/>
<keyword evidence="3 8" id="KW-0597">Phosphoprotein</keyword>
<evidence type="ECO:0000256" key="5">
    <source>
        <dbReference type="ARBA" id="ARBA00023015"/>
    </source>
</evidence>
<dbReference type="InterPro" id="IPR018060">
    <property type="entry name" value="HTH_AraC"/>
</dbReference>
<dbReference type="PRINTS" id="PR00032">
    <property type="entry name" value="HTHARAC"/>
</dbReference>
<dbReference type="RefSeq" id="WP_057989463.1">
    <property type="nucleotide sequence ID" value="NZ_JAGGKH010000014.1"/>
</dbReference>
<dbReference type="SUPFAM" id="SSF52172">
    <property type="entry name" value="CheY-like"/>
    <property type="match status" value="1"/>
</dbReference>
<dbReference type="Pfam" id="PF12833">
    <property type="entry name" value="HTH_18"/>
    <property type="match status" value="1"/>
</dbReference>
<dbReference type="SUPFAM" id="SSF46689">
    <property type="entry name" value="Homeodomain-like"/>
    <property type="match status" value="1"/>
</dbReference>
<dbReference type="PANTHER" id="PTHR42713">
    <property type="entry name" value="HISTIDINE KINASE-RELATED"/>
    <property type="match status" value="1"/>
</dbReference>
<keyword evidence="2" id="KW-0963">Cytoplasm</keyword>
<dbReference type="GO" id="GO:0000160">
    <property type="term" value="P:phosphorelay signal transduction system"/>
    <property type="evidence" value="ECO:0007669"/>
    <property type="project" value="UniProtKB-KW"/>
</dbReference>
<evidence type="ECO:0000256" key="6">
    <source>
        <dbReference type="ARBA" id="ARBA00023125"/>
    </source>
</evidence>